<dbReference type="InterPro" id="IPR002678">
    <property type="entry name" value="DUF34/NIF3"/>
</dbReference>
<dbReference type="PANTHER" id="PTHR13799">
    <property type="entry name" value="NGG1 INTERACTING FACTOR 3"/>
    <property type="match status" value="1"/>
</dbReference>
<dbReference type="Proteomes" id="UP000616769">
    <property type="component" value="Unassembled WGS sequence"/>
</dbReference>
<name>A0A132A0G4_SARSC</name>
<dbReference type="VEuPathDB" id="VectorBase:SSCA006265"/>
<reference evidence="4 5" key="1">
    <citation type="journal article" date="2015" name="Parasit. Vectors">
        <title>Draft genome of the scabies mite.</title>
        <authorList>
            <person name="Rider S.D.Jr."/>
            <person name="Morgan M.S."/>
            <person name="Arlian L.G."/>
        </authorList>
    </citation>
    <scope>NUCLEOTIDE SEQUENCE [LARGE SCALE GENOMIC DNA]</scope>
    <source>
        <strain evidence="4">Arlian Lab</strain>
    </source>
</reference>
<dbReference type="GO" id="GO:0046872">
    <property type="term" value="F:metal ion binding"/>
    <property type="evidence" value="ECO:0007669"/>
    <property type="project" value="UniProtKB-KW"/>
</dbReference>
<evidence type="ECO:0000256" key="3">
    <source>
        <dbReference type="PIRSR" id="PIRSR602678-1"/>
    </source>
</evidence>
<evidence type="ECO:0000313" key="4">
    <source>
        <dbReference type="EMBL" id="KPM04427.1"/>
    </source>
</evidence>
<evidence type="ECO:0000256" key="2">
    <source>
        <dbReference type="ARBA" id="ARBA00019069"/>
    </source>
</evidence>
<feature type="binding site" evidence="3">
    <location>
        <position position="273"/>
    </location>
    <ligand>
        <name>a divalent metal cation</name>
        <dbReference type="ChEBI" id="CHEBI:60240"/>
        <label>1</label>
    </ligand>
</feature>
<dbReference type="GO" id="GO:0005739">
    <property type="term" value="C:mitochondrion"/>
    <property type="evidence" value="ECO:0007669"/>
    <property type="project" value="TreeGrafter"/>
</dbReference>
<comment type="caution">
    <text evidence="4">The sequence shown here is derived from an EMBL/GenBank/DDBJ whole genome shotgun (WGS) entry which is preliminary data.</text>
</comment>
<gene>
    <name evidence="4" type="ORF">QR98_0028730</name>
</gene>
<dbReference type="AlphaFoldDB" id="A0A132A0G4"/>
<dbReference type="OrthoDB" id="3345469at2759"/>
<dbReference type="NCBIfam" id="TIGR00486">
    <property type="entry name" value="YbgI_SA1388"/>
    <property type="match status" value="1"/>
</dbReference>
<evidence type="ECO:0000256" key="1">
    <source>
        <dbReference type="ARBA" id="ARBA00006964"/>
    </source>
</evidence>
<dbReference type="EMBL" id="JXLN01008777">
    <property type="protein sequence ID" value="KPM04427.1"/>
    <property type="molecule type" value="Genomic_DNA"/>
</dbReference>
<feature type="binding site" evidence="3">
    <location>
        <position position="119"/>
    </location>
    <ligand>
        <name>a divalent metal cation</name>
        <dbReference type="ChEBI" id="CHEBI:60240"/>
        <label>1</label>
    </ligand>
</feature>
<proteinExistence type="inferred from homology"/>
<feature type="binding site" evidence="3">
    <location>
        <position position="269"/>
    </location>
    <ligand>
        <name>a divalent metal cation</name>
        <dbReference type="ChEBI" id="CHEBI:60240"/>
        <label>1</label>
    </ligand>
</feature>
<feature type="binding site" evidence="3">
    <location>
        <position position="81"/>
    </location>
    <ligand>
        <name>a divalent metal cation</name>
        <dbReference type="ChEBI" id="CHEBI:60240"/>
        <label>1</label>
    </ligand>
</feature>
<accession>A0A132A0G4</accession>
<dbReference type="Gene3D" id="3.40.1390.30">
    <property type="entry name" value="NIF3 (NGG1p interacting factor 3)-like"/>
    <property type="match status" value="1"/>
</dbReference>
<comment type="similarity">
    <text evidence="1">Belongs to the GTP cyclohydrolase I type 2/NIF3 family.</text>
</comment>
<organism evidence="4 5">
    <name type="scientific">Sarcoptes scabiei</name>
    <name type="common">Itch mite</name>
    <name type="synonym">Acarus scabiei</name>
    <dbReference type="NCBI Taxonomy" id="52283"/>
    <lineage>
        <taxon>Eukaryota</taxon>
        <taxon>Metazoa</taxon>
        <taxon>Ecdysozoa</taxon>
        <taxon>Arthropoda</taxon>
        <taxon>Chelicerata</taxon>
        <taxon>Arachnida</taxon>
        <taxon>Acari</taxon>
        <taxon>Acariformes</taxon>
        <taxon>Sarcoptiformes</taxon>
        <taxon>Astigmata</taxon>
        <taxon>Psoroptidia</taxon>
        <taxon>Sarcoptoidea</taxon>
        <taxon>Sarcoptidae</taxon>
        <taxon>Sarcoptinae</taxon>
        <taxon>Sarcoptes</taxon>
    </lineage>
</organism>
<dbReference type="PANTHER" id="PTHR13799:SF13">
    <property type="entry name" value="NIF3-LIKE PROTEIN 1"/>
    <property type="match status" value="1"/>
</dbReference>
<protein>
    <recommendedName>
        <fullName evidence="2">NIF3-like protein 1</fullName>
    </recommendedName>
</protein>
<dbReference type="InterPro" id="IPR036069">
    <property type="entry name" value="DUF34/NIF3_sf"/>
</dbReference>
<dbReference type="FunFam" id="3.40.1390.30:FF:000001">
    <property type="entry name" value="GTP cyclohydrolase 1 type 2"/>
    <property type="match status" value="1"/>
</dbReference>
<dbReference type="SUPFAM" id="SSF102705">
    <property type="entry name" value="NIF3 (NGG1p interacting factor 3)-like"/>
    <property type="match status" value="1"/>
</dbReference>
<evidence type="ECO:0000313" key="5">
    <source>
        <dbReference type="Proteomes" id="UP000616769"/>
    </source>
</evidence>
<sequence length="306" mass="35148">MKSDQNMSINSSNLTWPLRLLLDRLEDKIPLRYACDWDNVGLLLEPFDLQPIRSIMLTNDLTERVLEEAIDKNTNLIISYHPPIFQSIKKITQNHWKERIIARSFAEKIAIYSPHTALDAITGGINDWLLKPFDRIYTKPIVMIEKSKESKADESFSMVLKSCSPMASFLEELKQKHLWMGRICSLTSTLTIKEIVRMVKRHLKLKQLRLSISDAHTEDSPITTIAVCAGSGASILRSVEADLIITGEMSHHDLLEINHQNRSAILCEHSNTERGYLHDSLYNYLMETFRIPIFCSEVDRDPIEIV</sequence>
<dbReference type="Pfam" id="PF01784">
    <property type="entry name" value="DUF34_NIF3"/>
    <property type="match status" value="1"/>
</dbReference>
<keyword evidence="3" id="KW-0479">Metal-binding</keyword>